<dbReference type="GO" id="GO:0008408">
    <property type="term" value="F:3'-5' exonuclease activity"/>
    <property type="evidence" value="ECO:0007669"/>
    <property type="project" value="InterPro"/>
</dbReference>
<evidence type="ECO:0000256" key="1">
    <source>
        <dbReference type="ARBA" id="ARBA00010555"/>
    </source>
</evidence>
<dbReference type="GO" id="GO:0006310">
    <property type="term" value="P:DNA recombination"/>
    <property type="evidence" value="ECO:0007669"/>
    <property type="project" value="UniProtKB-KW"/>
</dbReference>
<sequence>MATDSDKNRNINKITMVHVSDIHFGSGESHGRLNPDTGLNIRFEDFVLALRKAVDYTIENQIDVFLFSGDAYRNASPEPIYQKMFARELNRLSKHEVKTILVVGNHDQLLRSTQSHAMSVFQSLEVPDMLIVDKPMMLEIETKHGPFQLIGLPHITRHNLASLEKYKDASAQEIDRVLAQHVESLLAGFFSKLDKSKPCVVTAHMSTDKALAGIEEELLVGYTMTFPTEMFIYDCVDYVALGHIHKYQILREKDPAIVYAGSLERVDFGEEKEDKGFVKVDLIRGATTFSYQSISPRPFITVELDLTKNRENLESDRLTEKLIQALRREILPGCVLRLKCKIGAEDLKQINEDRLKESVSEALSFKLQLEVVPEHARSRIPQLTEASVLSPIKALDTYLSEVAPDRKERLLERTRLMMNKLAAETGSETL</sequence>
<accession>A0A8J7TMW8</accession>
<evidence type="ECO:0000259" key="7">
    <source>
        <dbReference type="Pfam" id="PF00149"/>
    </source>
</evidence>
<comment type="caution">
    <text evidence="8">The sequence shown here is derived from an EMBL/GenBank/DDBJ whole genome shotgun (WGS) entry which is preliminary data.</text>
</comment>
<dbReference type="InterPro" id="IPR004593">
    <property type="entry name" value="SbcD"/>
</dbReference>
<reference evidence="8" key="1">
    <citation type="submission" date="2021-02" db="EMBL/GenBank/DDBJ databases">
        <title>Genome-Resolved Metagenomics of a Microbial Community Performing Photosynthetic Biological Nutrient Removal.</title>
        <authorList>
            <person name="Mcdaniel E.A."/>
        </authorList>
    </citation>
    <scope>NUCLEOTIDE SEQUENCE</scope>
    <source>
        <strain evidence="8">UWPOB_OBS1</strain>
    </source>
</reference>
<dbReference type="GO" id="GO:0006260">
    <property type="term" value="P:DNA replication"/>
    <property type="evidence" value="ECO:0007669"/>
    <property type="project" value="UniProtKB-KW"/>
</dbReference>
<keyword evidence="5 6" id="KW-0269">Exonuclease</keyword>
<evidence type="ECO:0000313" key="8">
    <source>
        <dbReference type="EMBL" id="MBN8661446.1"/>
    </source>
</evidence>
<dbReference type="Proteomes" id="UP000664277">
    <property type="component" value="Unassembled WGS sequence"/>
</dbReference>
<dbReference type="InterPro" id="IPR041796">
    <property type="entry name" value="Mre11_N"/>
</dbReference>
<comment type="similarity">
    <text evidence="1 6">Belongs to the SbcD family.</text>
</comment>
<dbReference type="InterPro" id="IPR004843">
    <property type="entry name" value="Calcineurin-like_PHP"/>
</dbReference>
<gene>
    <name evidence="6" type="primary">sbcD</name>
    <name evidence="8" type="ORF">J0M35_13860</name>
</gene>
<evidence type="ECO:0000256" key="6">
    <source>
        <dbReference type="RuleBase" id="RU363069"/>
    </source>
</evidence>
<organism evidence="8 9">
    <name type="scientific">Candidatus Obscuribacter phosphatis</name>
    <dbReference type="NCBI Taxonomy" id="1906157"/>
    <lineage>
        <taxon>Bacteria</taxon>
        <taxon>Bacillati</taxon>
        <taxon>Candidatus Melainabacteria</taxon>
        <taxon>Candidatus Obscuribacterales</taxon>
        <taxon>Candidatus Obscuribacteraceae</taxon>
        <taxon>Candidatus Obscuribacter</taxon>
    </lineage>
</organism>
<comment type="function">
    <text evidence="6">SbcCD cleaves DNA hairpin structures. These structures can inhibit DNA replication and are intermediates in certain DNA recombination reactions. The complex acts as a 3'-&gt;5' double strand exonuclease that can open hairpins. It also has a 5' single-strand endonuclease activity.</text>
</comment>
<evidence type="ECO:0000256" key="2">
    <source>
        <dbReference type="ARBA" id="ARBA00013365"/>
    </source>
</evidence>
<dbReference type="GO" id="GO:0004519">
    <property type="term" value="F:endonuclease activity"/>
    <property type="evidence" value="ECO:0007669"/>
    <property type="project" value="UniProtKB-KW"/>
</dbReference>
<dbReference type="Gene3D" id="3.60.21.10">
    <property type="match status" value="1"/>
</dbReference>
<protein>
    <recommendedName>
        <fullName evidence="2 6">Nuclease SbcCD subunit D</fullName>
    </recommendedName>
</protein>
<keyword evidence="6" id="KW-0233">DNA recombination</keyword>
<feature type="domain" description="Calcineurin-like phosphoesterase" evidence="7">
    <location>
        <begin position="16"/>
        <end position="247"/>
    </location>
</feature>
<dbReference type="PANTHER" id="PTHR30337:SF0">
    <property type="entry name" value="NUCLEASE SBCCD SUBUNIT D"/>
    <property type="match status" value="1"/>
</dbReference>
<dbReference type="InterPro" id="IPR050535">
    <property type="entry name" value="DNA_Repair-Maintenance_Comp"/>
</dbReference>
<name>A0A8J7TMW8_9BACT</name>
<dbReference type="CDD" id="cd00840">
    <property type="entry name" value="MPP_Mre11_N"/>
    <property type="match status" value="1"/>
</dbReference>
<keyword evidence="6" id="KW-0235">DNA replication</keyword>
<evidence type="ECO:0000256" key="4">
    <source>
        <dbReference type="ARBA" id="ARBA00022801"/>
    </source>
</evidence>
<evidence type="ECO:0000313" key="9">
    <source>
        <dbReference type="Proteomes" id="UP000664277"/>
    </source>
</evidence>
<evidence type="ECO:0000256" key="5">
    <source>
        <dbReference type="ARBA" id="ARBA00022839"/>
    </source>
</evidence>
<proteinExistence type="inferred from homology"/>
<dbReference type="PANTHER" id="PTHR30337">
    <property type="entry name" value="COMPONENT OF ATP-DEPENDENT DSDNA EXONUCLEASE"/>
    <property type="match status" value="1"/>
</dbReference>
<comment type="subunit">
    <text evidence="6">Heterodimer of SbcC and SbcD.</text>
</comment>
<dbReference type="Pfam" id="PF00149">
    <property type="entry name" value="Metallophos"/>
    <property type="match status" value="1"/>
</dbReference>
<dbReference type="InterPro" id="IPR029052">
    <property type="entry name" value="Metallo-depent_PP-like"/>
</dbReference>
<dbReference type="NCBIfam" id="TIGR00619">
    <property type="entry name" value="sbcd"/>
    <property type="match status" value="1"/>
</dbReference>
<dbReference type="EMBL" id="JAFLCK010000020">
    <property type="protein sequence ID" value="MBN8661446.1"/>
    <property type="molecule type" value="Genomic_DNA"/>
</dbReference>
<keyword evidence="3 6" id="KW-0540">Nuclease</keyword>
<evidence type="ECO:0000256" key="3">
    <source>
        <dbReference type="ARBA" id="ARBA00022722"/>
    </source>
</evidence>
<dbReference type="SUPFAM" id="SSF56300">
    <property type="entry name" value="Metallo-dependent phosphatases"/>
    <property type="match status" value="1"/>
</dbReference>
<keyword evidence="6" id="KW-0255">Endonuclease</keyword>
<keyword evidence="4 6" id="KW-0378">Hydrolase</keyword>
<dbReference type="AlphaFoldDB" id="A0A8J7TMW8"/>